<dbReference type="EMBL" id="LS423452">
    <property type="protein sequence ID" value="SPS05033.1"/>
    <property type="molecule type" value="Genomic_DNA"/>
</dbReference>
<dbReference type="InterPro" id="IPR018946">
    <property type="entry name" value="PhoD-like_MPP"/>
</dbReference>
<name>A0A2X0QSI6_9PROT</name>
<dbReference type="CDD" id="cd07389">
    <property type="entry name" value="MPP_PhoD"/>
    <property type="match status" value="1"/>
</dbReference>
<evidence type="ECO:0000259" key="1">
    <source>
        <dbReference type="Pfam" id="PF09423"/>
    </source>
</evidence>
<proteinExistence type="predicted"/>
<accession>A0A2X0QSI6</accession>
<dbReference type="SUPFAM" id="SSF56300">
    <property type="entry name" value="Metallo-dependent phosphatases"/>
    <property type="match status" value="1"/>
</dbReference>
<organism evidence="2">
    <name type="scientific">Candidatus Nitrotoga fabula</name>
    <dbReference type="NCBI Taxonomy" id="2182327"/>
    <lineage>
        <taxon>Bacteria</taxon>
        <taxon>Pseudomonadati</taxon>
        <taxon>Pseudomonadota</taxon>
        <taxon>Betaproteobacteria</taxon>
        <taxon>Nitrosomonadales</taxon>
        <taxon>Gallionellaceae</taxon>
        <taxon>Candidatus Nitrotoga</taxon>
    </lineage>
</organism>
<sequence>MSTLRKPALGPIVGHTTHTSCRLWIAASEALEDKNSAQDRRTIGIIGIVGKNGKVKPADIFYFRLHREYDRSGTFNLGTDVSIGMAASEELKVQPYRLEPATTYWVRMASLSLDDAYPDDSNVDDASIISKLPPPKAWADKLNLPRGLEDAFSEAIFTTQPAPPDSVSVMPLSFLLGSCRYPGLLWKRKEADRIFGPMLKEALQEHLPEGARRPVNFTLMVGDQIYADMFNRLVPIGLADTYEEFQERYHTAFGSRNMRAFLSRVPTYMILDDHEIEDNWTQDRLHQSRKNRSLFNVAIGAYMSYQWSHGPRFKDSYVHSLPAGEGEFLKRMQTLNLFYDFSCSGYPFFVLDTRTQRYKQEDGLEDNHLLGKPALHEAEPSQLDRLCAWLRHMGKMRNNVPKFIVTSSVFLPNGVDEREGKNPGDSDSWAAFPKTRDAVLKTIVENRIENVVFLSGDIHCSCISKLEFSGKGEGLTAYSIVSSAFYWPFSFADGDPAGYVHDSQDIRTRDEFELSGGLGKMNYKAWAFTQDDNFCRIDVEPGTAELVIQMFDWDGAPVETRKQNDAYNHLPERLKLARWA</sequence>
<dbReference type="Pfam" id="PF09423">
    <property type="entry name" value="PhoD"/>
    <property type="match status" value="1"/>
</dbReference>
<protein>
    <recommendedName>
        <fullName evidence="1">PhoD-like phosphatase metallophosphatase domain-containing protein</fullName>
    </recommendedName>
</protein>
<dbReference type="InterPro" id="IPR052900">
    <property type="entry name" value="Phospholipid_Metab_Enz"/>
</dbReference>
<evidence type="ECO:0000313" key="2">
    <source>
        <dbReference type="EMBL" id="SPS05033.1"/>
    </source>
</evidence>
<feature type="domain" description="PhoD-like phosphatase metallophosphatase" evidence="1">
    <location>
        <begin position="211"/>
        <end position="467"/>
    </location>
</feature>
<dbReference type="PANTHER" id="PTHR43606:SF2">
    <property type="entry name" value="ALKALINE PHOSPHATASE FAMILY PROTEIN (AFU_ORTHOLOGUE AFUA_5G03860)"/>
    <property type="match status" value="1"/>
</dbReference>
<dbReference type="InterPro" id="IPR038607">
    <property type="entry name" value="PhoD-like_sf"/>
</dbReference>
<gene>
    <name evidence="2" type="ORF">NITFAB_0622</name>
</gene>
<dbReference type="PANTHER" id="PTHR43606">
    <property type="entry name" value="PHOSPHATASE, PUTATIVE (AFU_ORTHOLOGUE AFUA_6G08710)-RELATED"/>
    <property type="match status" value="1"/>
</dbReference>
<reference evidence="2" key="1">
    <citation type="submission" date="2018-05" db="EMBL/GenBank/DDBJ databases">
        <authorList>
            <person name="Lanie J.A."/>
            <person name="Ng W.-L."/>
            <person name="Kazmierczak K.M."/>
            <person name="Andrzejewski T.M."/>
            <person name="Davidsen T.M."/>
            <person name="Wayne K.J."/>
            <person name="Tettelin H."/>
            <person name="Glass J.I."/>
            <person name="Rusch D."/>
            <person name="Podicherti R."/>
            <person name="Tsui H.-C.T."/>
            <person name="Winkler M.E."/>
        </authorList>
    </citation>
    <scope>NUCLEOTIDE SEQUENCE</scope>
    <source>
        <strain evidence="2">KNB</strain>
    </source>
</reference>
<dbReference type="InterPro" id="IPR029052">
    <property type="entry name" value="Metallo-depent_PP-like"/>
</dbReference>
<dbReference type="AlphaFoldDB" id="A0A2X0QSI6"/>
<dbReference type="Gene3D" id="3.60.21.70">
    <property type="entry name" value="PhoD-like phosphatase"/>
    <property type="match status" value="1"/>
</dbReference>